<dbReference type="InterPro" id="IPR036875">
    <property type="entry name" value="Znf_CCHC_sf"/>
</dbReference>
<keyword evidence="1" id="KW-0862">Zinc</keyword>
<evidence type="ECO:0000256" key="1">
    <source>
        <dbReference type="PROSITE-ProRule" id="PRU00047"/>
    </source>
</evidence>
<comment type="caution">
    <text evidence="4">The sequence shown here is derived from an EMBL/GenBank/DDBJ whole genome shotgun (WGS) entry which is preliminary data.</text>
</comment>
<dbReference type="EMBL" id="BQNB010008939">
    <property type="protein sequence ID" value="GJS56485.1"/>
    <property type="molecule type" value="Genomic_DNA"/>
</dbReference>
<sequence length="353" mass="39221">MSATALLQKASQMESRRSTNSGGYGLMSTSELSGLSSLNQTGSNSVSEAENFSGGMMNGDGLMMMMMMDGLKQKTCGIDSNDGNLTRDFLGVEGLWDEYDSLEAPYICVCAYVYENGKFNGERDQRKRLIEFLMGFDERYAYVRGQILLMNPIPTVAKAYRIIKQEEKQREGFSFRNTPTALTAHSNNLRNSYSNNLRKGVICGNCNREGHTKEECYKIVGYLVGHPLHGKYKPLNQTLRNNVQDNNGSRTVNMEMTQGISVDASVANAPNDAAMSARMDQLHNQLNQMILMVGSNKETIGMPFMSSEGKPKLIASYITRSYKFIASHISALRYNNGETLNLHLSSIHLSSNP</sequence>
<dbReference type="Proteomes" id="UP001151760">
    <property type="component" value="Unassembled WGS sequence"/>
</dbReference>
<evidence type="ECO:0000256" key="2">
    <source>
        <dbReference type="SAM" id="MobiDB-lite"/>
    </source>
</evidence>
<evidence type="ECO:0000313" key="4">
    <source>
        <dbReference type="EMBL" id="GJS56485.1"/>
    </source>
</evidence>
<dbReference type="PANTHER" id="PTHR34222">
    <property type="entry name" value="GAG_PRE-INTEGRS DOMAIN-CONTAINING PROTEIN"/>
    <property type="match status" value="1"/>
</dbReference>
<evidence type="ECO:0000259" key="3">
    <source>
        <dbReference type="PROSITE" id="PS50158"/>
    </source>
</evidence>
<dbReference type="PROSITE" id="PS50158">
    <property type="entry name" value="ZF_CCHC"/>
    <property type="match status" value="1"/>
</dbReference>
<reference evidence="4" key="2">
    <citation type="submission" date="2022-01" db="EMBL/GenBank/DDBJ databases">
        <authorList>
            <person name="Yamashiro T."/>
            <person name="Shiraishi A."/>
            <person name="Satake H."/>
            <person name="Nakayama K."/>
        </authorList>
    </citation>
    <scope>NUCLEOTIDE SEQUENCE</scope>
</reference>
<protein>
    <submittedName>
        <fullName evidence="4">Cysteine-rich receptor-like protein kinase 8</fullName>
    </submittedName>
</protein>
<dbReference type="PANTHER" id="PTHR34222:SF99">
    <property type="entry name" value="PROTEIN, PUTATIVE-RELATED"/>
    <property type="match status" value="1"/>
</dbReference>
<organism evidence="4 5">
    <name type="scientific">Tanacetum coccineum</name>
    <dbReference type="NCBI Taxonomy" id="301880"/>
    <lineage>
        <taxon>Eukaryota</taxon>
        <taxon>Viridiplantae</taxon>
        <taxon>Streptophyta</taxon>
        <taxon>Embryophyta</taxon>
        <taxon>Tracheophyta</taxon>
        <taxon>Spermatophyta</taxon>
        <taxon>Magnoliopsida</taxon>
        <taxon>eudicotyledons</taxon>
        <taxon>Gunneridae</taxon>
        <taxon>Pentapetalae</taxon>
        <taxon>asterids</taxon>
        <taxon>campanulids</taxon>
        <taxon>Asterales</taxon>
        <taxon>Asteraceae</taxon>
        <taxon>Asteroideae</taxon>
        <taxon>Anthemideae</taxon>
        <taxon>Anthemidinae</taxon>
        <taxon>Tanacetum</taxon>
    </lineage>
</organism>
<feature type="region of interest" description="Disordered" evidence="2">
    <location>
        <begin position="1"/>
        <end position="23"/>
    </location>
</feature>
<feature type="domain" description="CCHC-type" evidence="3">
    <location>
        <begin position="203"/>
        <end position="216"/>
    </location>
</feature>
<name>A0ABQ4WUB8_9ASTR</name>
<accession>A0ABQ4WUB8</accession>
<keyword evidence="5" id="KW-1185">Reference proteome</keyword>
<proteinExistence type="predicted"/>
<reference evidence="4" key="1">
    <citation type="journal article" date="2022" name="Int. J. Mol. Sci.">
        <title>Draft Genome of Tanacetum Coccineum: Genomic Comparison of Closely Related Tanacetum-Family Plants.</title>
        <authorList>
            <person name="Yamashiro T."/>
            <person name="Shiraishi A."/>
            <person name="Nakayama K."/>
            <person name="Satake H."/>
        </authorList>
    </citation>
    <scope>NUCLEOTIDE SEQUENCE</scope>
</reference>
<dbReference type="SUPFAM" id="SSF57756">
    <property type="entry name" value="Retrovirus zinc finger-like domains"/>
    <property type="match status" value="1"/>
</dbReference>
<dbReference type="InterPro" id="IPR001878">
    <property type="entry name" value="Znf_CCHC"/>
</dbReference>
<keyword evidence="1" id="KW-0479">Metal-binding</keyword>
<keyword evidence="1" id="KW-0863">Zinc-finger</keyword>
<evidence type="ECO:0000313" key="5">
    <source>
        <dbReference type="Proteomes" id="UP001151760"/>
    </source>
</evidence>
<gene>
    <name evidence="4" type="ORF">Tco_0629847</name>
</gene>